<keyword evidence="11" id="KW-1185">Reference proteome</keyword>
<evidence type="ECO:0000256" key="6">
    <source>
        <dbReference type="ARBA" id="ARBA00023136"/>
    </source>
</evidence>
<feature type="transmembrane region" description="Helical" evidence="9">
    <location>
        <begin position="74"/>
        <end position="96"/>
    </location>
</feature>
<dbReference type="Proteomes" id="UP000243975">
    <property type="component" value="Unassembled WGS sequence"/>
</dbReference>
<comment type="caution">
    <text evidence="10">The sequence shown here is derived from an EMBL/GenBank/DDBJ whole genome shotgun (WGS) entry which is preliminary data.</text>
</comment>
<name>A0A103YE03_CYNCS</name>
<dbReference type="InterPro" id="IPR004326">
    <property type="entry name" value="Mlo"/>
</dbReference>
<evidence type="ECO:0000313" key="11">
    <source>
        <dbReference type="Proteomes" id="UP000243975"/>
    </source>
</evidence>
<comment type="subcellular location">
    <subcellularLocation>
        <location evidence="1">Membrane</location>
        <topology evidence="1">Multi-pass membrane protein</topology>
    </subcellularLocation>
</comment>
<protein>
    <submittedName>
        <fullName evidence="10">Mlo-related protein</fullName>
    </submittedName>
</protein>
<accession>A0A103YE03</accession>
<feature type="transmembrane region" description="Helical" evidence="9">
    <location>
        <begin position="39"/>
        <end position="62"/>
    </location>
</feature>
<dbReference type="AlphaFoldDB" id="A0A103YE03"/>
<proteinExistence type="inferred from homology"/>
<feature type="transmembrane region" description="Helical" evidence="9">
    <location>
        <begin position="271"/>
        <end position="292"/>
    </location>
</feature>
<sequence>MAGGGRGLDETATWSVAMYLKARHKIGLHEALEKIKTELMVLGFISLLLTFCQSYIAAICGYEPLITVEGLHQLHIFIFFLAVFHVIYSALTMIAGRAKFRLTKETSFVKGHTTNTGLSIVFYTVCFFRQFCSSVKKADYLTMRHGFISRSLEDDFKVIVGISPLLWSTAVLYLFANVEGEILLAVGTKLQAIIAQMAMDIQERHAVIQGIPLVQVTDKHFWFKDPTIILYFIQLTLFMNAFEITHFFWIWYEFGLDSCFHVKPVLQYGRVLVGIIVQVMCSYAILPLYALVTQRSIFDDQTSKALKHWKKHAVKKKETKGQSGHLPTKGLSSPSGNAQSHVAPNVDNPDSPSQSAHIVASVDIPQDKRN</sequence>
<dbReference type="Pfam" id="PF03094">
    <property type="entry name" value="Mlo"/>
    <property type="match status" value="2"/>
</dbReference>
<feature type="compositionally biased region" description="Polar residues" evidence="8">
    <location>
        <begin position="330"/>
        <end position="356"/>
    </location>
</feature>
<evidence type="ECO:0000256" key="8">
    <source>
        <dbReference type="SAM" id="MobiDB-lite"/>
    </source>
</evidence>
<keyword evidence="4" id="KW-0611">Plant defense</keyword>
<evidence type="ECO:0000256" key="5">
    <source>
        <dbReference type="ARBA" id="ARBA00022989"/>
    </source>
</evidence>
<dbReference type="PANTHER" id="PTHR31942:SF53">
    <property type="entry name" value="MLO-LIKE PROTEIN 5-RELATED"/>
    <property type="match status" value="1"/>
</dbReference>
<dbReference type="Gramene" id="KVI07355">
    <property type="protein sequence ID" value="KVI07355"/>
    <property type="gene ID" value="Ccrd_014345"/>
</dbReference>
<dbReference type="PANTHER" id="PTHR31942">
    <property type="entry name" value="MLO-LIKE PROTEIN 1"/>
    <property type="match status" value="1"/>
</dbReference>
<keyword evidence="6 9" id="KW-0472">Membrane</keyword>
<keyword evidence="7" id="KW-0568">Pathogenesis-related protein</keyword>
<evidence type="ECO:0000256" key="4">
    <source>
        <dbReference type="ARBA" id="ARBA00022821"/>
    </source>
</evidence>
<keyword evidence="5 9" id="KW-1133">Transmembrane helix</keyword>
<organism evidence="10 11">
    <name type="scientific">Cynara cardunculus var. scolymus</name>
    <name type="common">Globe artichoke</name>
    <name type="synonym">Cynara scolymus</name>
    <dbReference type="NCBI Taxonomy" id="59895"/>
    <lineage>
        <taxon>Eukaryota</taxon>
        <taxon>Viridiplantae</taxon>
        <taxon>Streptophyta</taxon>
        <taxon>Embryophyta</taxon>
        <taxon>Tracheophyta</taxon>
        <taxon>Spermatophyta</taxon>
        <taxon>Magnoliopsida</taxon>
        <taxon>eudicotyledons</taxon>
        <taxon>Gunneridae</taxon>
        <taxon>Pentapetalae</taxon>
        <taxon>asterids</taxon>
        <taxon>campanulids</taxon>
        <taxon>Asterales</taxon>
        <taxon>Asteraceae</taxon>
        <taxon>Carduoideae</taxon>
        <taxon>Cardueae</taxon>
        <taxon>Carduinae</taxon>
        <taxon>Cynara</taxon>
    </lineage>
</organism>
<dbReference type="EMBL" id="LEKV01001508">
    <property type="protein sequence ID" value="KVI07355.1"/>
    <property type="molecule type" value="Genomic_DNA"/>
</dbReference>
<reference evidence="10 11" key="1">
    <citation type="journal article" date="2016" name="Sci. Rep.">
        <title>The genome sequence of the outbreeding globe artichoke constructed de novo incorporating a phase-aware low-pass sequencing strategy of F1 progeny.</title>
        <authorList>
            <person name="Scaglione D."/>
            <person name="Reyes-Chin-Wo S."/>
            <person name="Acquadro A."/>
            <person name="Froenicke L."/>
            <person name="Portis E."/>
            <person name="Beitel C."/>
            <person name="Tirone M."/>
            <person name="Mauro R."/>
            <person name="Lo Monaco A."/>
            <person name="Mauromicale G."/>
            <person name="Faccioli P."/>
            <person name="Cattivelli L."/>
            <person name="Rieseberg L."/>
            <person name="Michelmore R."/>
            <person name="Lanteri S."/>
        </authorList>
    </citation>
    <scope>NUCLEOTIDE SEQUENCE [LARGE SCALE GENOMIC DNA]</scope>
    <source>
        <strain evidence="10">2C</strain>
    </source>
</reference>
<dbReference type="GO" id="GO:0016020">
    <property type="term" value="C:membrane"/>
    <property type="evidence" value="ECO:0007669"/>
    <property type="project" value="UniProtKB-SubCell"/>
</dbReference>
<evidence type="ECO:0000313" key="10">
    <source>
        <dbReference type="EMBL" id="KVI07355.1"/>
    </source>
</evidence>
<evidence type="ECO:0000256" key="3">
    <source>
        <dbReference type="ARBA" id="ARBA00022692"/>
    </source>
</evidence>
<evidence type="ECO:0000256" key="9">
    <source>
        <dbReference type="SAM" id="Phobius"/>
    </source>
</evidence>
<evidence type="ECO:0000256" key="1">
    <source>
        <dbReference type="ARBA" id="ARBA00004141"/>
    </source>
</evidence>
<feature type="transmembrane region" description="Helical" evidence="9">
    <location>
        <begin position="116"/>
        <end position="135"/>
    </location>
</feature>
<gene>
    <name evidence="10" type="ORF">Ccrd_014345</name>
</gene>
<feature type="region of interest" description="Disordered" evidence="8">
    <location>
        <begin position="314"/>
        <end position="370"/>
    </location>
</feature>
<comment type="similarity">
    <text evidence="2">Belongs to the MLO family.</text>
</comment>
<evidence type="ECO:0000256" key="2">
    <source>
        <dbReference type="ARBA" id="ARBA00006574"/>
    </source>
</evidence>
<dbReference type="OMA" id="WRQFFRS"/>
<keyword evidence="3 9" id="KW-0812">Transmembrane</keyword>
<evidence type="ECO:0000256" key="7">
    <source>
        <dbReference type="ARBA" id="ARBA00023265"/>
    </source>
</evidence>
<dbReference type="STRING" id="59895.A0A103YE03"/>
<feature type="transmembrane region" description="Helical" evidence="9">
    <location>
        <begin position="228"/>
        <end position="251"/>
    </location>
</feature>
<dbReference type="GO" id="GO:0006952">
    <property type="term" value="P:defense response"/>
    <property type="evidence" value="ECO:0007669"/>
    <property type="project" value="UniProtKB-KW"/>
</dbReference>